<reference evidence="1" key="1">
    <citation type="submission" date="2024-01" db="EMBL/GenBank/DDBJ databases">
        <authorList>
            <person name="Webb A."/>
        </authorList>
    </citation>
    <scope>NUCLEOTIDE SEQUENCE</scope>
    <source>
        <strain evidence="1">Pm1</strain>
    </source>
</reference>
<name>A0AAV1TRN9_9STRA</name>
<dbReference type="EMBL" id="CAKLBY020000070">
    <property type="protein sequence ID" value="CAK7923758.1"/>
    <property type="molecule type" value="Genomic_DNA"/>
</dbReference>
<comment type="caution">
    <text evidence="1">The sequence shown here is derived from an EMBL/GenBank/DDBJ whole genome shotgun (WGS) entry which is preliminary data.</text>
</comment>
<evidence type="ECO:0000313" key="2">
    <source>
        <dbReference type="Proteomes" id="UP001162060"/>
    </source>
</evidence>
<evidence type="ECO:0000313" key="1">
    <source>
        <dbReference type="EMBL" id="CAK7923758.1"/>
    </source>
</evidence>
<dbReference type="Proteomes" id="UP001162060">
    <property type="component" value="Unassembled WGS sequence"/>
</dbReference>
<protein>
    <submittedName>
        <fullName evidence="1">Uncharacterized protein</fullName>
    </submittedName>
</protein>
<gene>
    <name evidence="1" type="ORF">PM001_LOCUS8908</name>
</gene>
<proteinExistence type="predicted"/>
<organism evidence="1 2">
    <name type="scientific">Peronospora matthiolae</name>
    <dbReference type="NCBI Taxonomy" id="2874970"/>
    <lineage>
        <taxon>Eukaryota</taxon>
        <taxon>Sar</taxon>
        <taxon>Stramenopiles</taxon>
        <taxon>Oomycota</taxon>
        <taxon>Peronosporomycetes</taxon>
        <taxon>Peronosporales</taxon>
        <taxon>Peronosporaceae</taxon>
        <taxon>Peronospora</taxon>
    </lineage>
</organism>
<accession>A0AAV1TRN9</accession>
<dbReference type="AlphaFoldDB" id="A0AAV1TRN9"/>
<sequence>MASYVKGPEVFIAAERVLALTPEERQAVGERARKQYMFDTHFFAAWMNELRDLAWAGTVSWLMSIRDIKPAQFAFGYVTTSPNANAANAYKTRNDLTIARPYPTRKVKAADAPPYGDDTNGGLSLVFDKSILLHVIAVPMASCCRWDSRKIKKWEGGRVTTSPRA</sequence>